<proteinExistence type="predicted"/>
<sequence length="108" mass="12361">MEMYPERVLKNFDFKHEKVGITRWRETPPVLVEAVAVGCVRHYIGRVRHETIIYGIAKGSNLVELLQMRQLKFISGIAKGSNLVELLQMRQLKFSSCDTVTDITKVIA</sequence>
<organism evidence="1 2">
    <name type="scientific">Blattamonas nauphoetae</name>
    <dbReference type="NCBI Taxonomy" id="2049346"/>
    <lineage>
        <taxon>Eukaryota</taxon>
        <taxon>Metamonada</taxon>
        <taxon>Preaxostyla</taxon>
        <taxon>Oxymonadida</taxon>
        <taxon>Blattamonas</taxon>
    </lineage>
</organism>
<keyword evidence="2" id="KW-1185">Reference proteome</keyword>
<evidence type="ECO:0000313" key="2">
    <source>
        <dbReference type="Proteomes" id="UP001281761"/>
    </source>
</evidence>
<evidence type="ECO:0000313" key="1">
    <source>
        <dbReference type="EMBL" id="KAK2953610.1"/>
    </source>
</evidence>
<dbReference type="Proteomes" id="UP001281761">
    <property type="component" value="Unassembled WGS sequence"/>
</dbReference>
<protein>
    <submittedName>
        <fullName evidence="1">Uncharacterized protein</fullName>
    </submittedName>
</protein>
<dbReference type="EMBL" id="JARBJD010000089">
    <property type="protein sequence ID" value="KAK2953610.1"/>
    <property type="molecule type" value="Genomic_DNA"/>
</dbReference>
<name>A0ABQ9XQU2_9EUKA</name>
<comment type="caution">
    <text evidence="1">The sequence shown here is derived from an EMBL/GenBank/DDBJ whole genome shotgun (WGS) entry which is preliminary data.</text>
</comment>
<gene>
    <name evidence="1" type="ORF">BLNAU_11474</name>
</gene>
<accession>A0ABQ9XQU2</accession>
<reference evidence="1 2" key="1">
    <citation type="journal article" date="2022" name="bioRxiv">
        <title>Genomics of Preaxostyla Flagellates Illuminates Evolutionary Transitions and the Path Towards Mitochondrial Loss.</title>
        <authorList>
            <person name="Novak L.V.F."/>
            <person name="Treitli S.C."/>
            <person name="Pyrih J."/>
            <person name="Halakuc P."/>
            <person name="Pipaliya S.V."/>
            <person name="Vacek V."/>
            <person name="Brzon O."/>
            <person name="Soukal P."/>
            <person name="Eme L."/>
            <person name="Dacks J.B."/>
            <person name="Karnkowska A."/>
            <person name="Elias M."/>
            <person name="Hampl V."/>
        </authorList>
    </citation>
    <scope>NUCLEOTIDE SEQUENCE [LARGE SCALE GENOMIC DNA]</scope>
    <source>
        <strain evidence="1">NAU3</strain>
        <tissue evidence="1">Gut</tissue>
    </source>
</reference>